<proteinExistence type="predicted"/>
<accession>A0A915LET1</accession>
<keyword evidence="1" id="KW-1185">Reference proteome</keyword>
<organism evidence="1 2">
    <name type="scientific">Romanomermis culicivorax</name>
    <name type="common">Nematode worm</name>
    <dbReference type="NCBI Taxonomy" id="13658"/>
    <lineage>
        <taxon>Eukaryota</taxon>
        <taxon>Metazoa</taxon>
        <taxon>Ecdysozoa</taxon>
        <taxon>Nematoda</taxon>
        <taxon>Enoplea</taxon>
        <taxon>Dorylaimia</taxon>
        <taxon>Mermithida</taxon>
        <taxon>Mermithoidea</taxon>
        <taxon>Mermithidae</taxon>
        <taxon>Romanomermis</taxon>
    </lineage>
</organism>
<dbReference type="WBParaSite" id="nRc.2.0.1.t48361-RA">
    <property type="protein sequence ID" value="nRc.2.0.1.t48361-RA"/>
    <property type="gene ID" value="nRc.2.0.1.g48361"/>
</dbReference>
<name>A0A915LET1_ROMCU</name>
<sequence length="65" mass="7491">MAIDVEGQALNVTKFALPYLSWMESRCPEQRDKAVELPIIIFNTQMMLELPRQRSNTRVLPGSKQ</sequence>
<evidence type="ECO:0000313" key="2">
    <source>
        <dbReference type="WBParaSite" id="nRc.2.0.1.t48361-RA"/>
    </source>
</evidence>
<protein>
    <submittedName>
        <fullName evidence="2">Uncharacterized protein</fullName>
    </submittedName>
</protein>
<dbReference type="AlphaFoldDB" id="A0A915LET1"/>
<dbReference type="Proteomes" id="UP000887565">
    <property type="component" value="Unplaced"/>
</dbReference>
<reference evidence="2" key="1">
    <citation type="submission" date="2022-11" db="UniProtKB">
        <authorList>
            <consortium name="WormBaseParasite"/>
        </authorList>
    </citation>
    <scope>IDENTIFICATION</scope>
</reference>
<evidence type="ECO:0000313" key="1">
    <source>
        <dbReference type="Proteomes" id="UP000887565"/>
    </source>
</evidence>